<name>A0AA88XGA3_PINIB</name>
<dbReference type="Gene3D" id="3.30.40.10">
    <property type="entry name" value="Zinc/RING finger domain, C3HC4 (zinc finger)"/>
    <property type="match status" value="1"/>
</dbReference>
<dbReference type="PROSITE" id="PS50178">
    <property type="entry name" value="ZF_FYVE"/>
    <property type="match status" value="1"/>
</dbReference>
<evidence type="ECO:0000256" key="9">
    <source>
        <dbReference type="ARBA" id="ARBA00023136"/>
    </source>
</evidence>
<dbReference type="SUPFAM" id="SSF57903">
    <property type="entry name" value="FYVE/PHD zinc finger"/>
    <property type="match status" value="1"/>
</dbReference>
<keyword evidence="4" id="KW-0479">Metal-binding</keyword>
<dbReference type="GO" id="GO:0004438">
    <property type="term" value="F:phosphatidylinositol-3-phosphate phosphatase activity"/>
    <property type="evidence" value="ECO:0007669"/>
    <property type="project" value="TreeGrafter"/>
</dbReference>
<keyword evidence="8" id="KW-0443">Lipid metabolism</keyword>
<protein>
    <recommendedName>
        <fullName evidence="3">phosphatidylinositol-3,5-bisphosphate 3-phosphatase</fullName>
        <ecNumber evidence="3">3.1.3.95</ecNumber>
    </recommendedName>
    <alternativeName>
        <fullName evidence="10">Phosphatidylinositol-3,5-bisphosphate 3-phosphatase</fullName>
    </alternativeName>
</protein>
<dbReference type="PROSITE" id="PS00383">
    <property type="entry name" value="TYR_PHOSPHATASE_1"/>
    <property type="match status" value="1"/>
</dbReference>
<keyword evidence="19" id="KW-1185">Reference proteome</keyword>
<dbReference type="InterPro" id="IPR016130">
    <property type="entry name" value="Tyr_Pase_AS"/>
</dbReference>
<dbReference type="GO" id="GO:0012505">
    <property type="term" value="C:endomembrane system"/>
    <property type="evidence" value="ECO:0007669"/>
    <property type="project" value="UniProtKB-SubCell"/>
</dbReference>
<evidence type="ECO:0000256" key="11">
    <source>
        <dbReference type="PIRSR" id="PIRSR630564-1"/>
    </source>
</evidence>
<keyword evidence="6" id="KW-0378">Hydrolase</keyword>
<keyword evidence="7" id="KW-0862">Zinc</keyword>
<dbReference type="GO" id="GO:0008270">
    <property type="term" value="F:zinc ion binding"/>
    <property type="evidence" value="ECO:0007669"/>
    <property type="project" value="UniProtKB-KW"/>
</dbReference>
<evidence type="ECO:0000259" key="15">
    <source>
        <dbReference type="PROSITE" id="PS50056"/>
    </source>
</evidence>
<dbReference type="SMART" id="SM00064">
    <property type="entry name" value="FYVE"/>
    <property type="match status" value="1"/>
</dbReference>
<feature type="binding site" evidence="12">
    <location>
        <begin position="325"/>
        <end position="328"/>
    </location>
    <ligand>
        <name>substrate</name>
    </ligand>
</feature>
<evidence type="ECO:0000256" key="12">
    <source>
        <dbReference type="PIRSR" id="PIRSR630564-2"/>
    </source>
</evidence>
<evidence type="ECO:0000313" key="19">
    <source>
        <dbReference type="Proteomes" id="UP001186944"/>
    </source>
</evidence>
<feature type="region of interest" description="Disordered" evidence="14">
    <location>
        <begin position="743"/>
        <end position="818"/>
    </location>
</feature>
<organism evidence="18 19">
    <name type="scientific">Pinctada imbricata</name>
    <name type="common">Atlantic pearl-oyster</name>
    <name type="synonym">Pinctada martensii</name>
    <dbReference type="NCBI Taxonomy" id="66713"/>
    <lineage>
        <taxon>Eukaryota</taxon>
        <taxon>Metazoa</taxon>
        <taxon>Spiralia</taxon>
        <taxon>Lophotrochozoa</taxon>
        <taxon>Mollusca</taxon>
        <taxon>Bivalvia</taxon>
        <taxon>Autobranchia</taxon>
        <taxon>Pteriomorphia</taxon>
        <taxon>Pterioida</taxon>
        <taxon>Pterioidea</taxon>
        <taxon>Pteriidae</taxon>
        <taxon>Pinctada</taxon>
    </lineage>
</organism>
<accession>A0AA88XGA3</accession>
<evidence type="ECO:0000256" key="5">
    <source>
        <dbReference type="ARBA" id="ARBA00022771"/>
    </source>
</evidence>
<feature type="domain" description="FYVE-type" evidence="16">
    <location>
        <begin position="1015"/>
        <end position="1075"/>
    </location>
</feature>
<proteinExistence type="inferred from homology"/>
<dbReference type="EC" id="3.1.3.95" evidence="3"/>
<keyword evidence="5 13" id="KW-0863">Zinc-finger</keyword>
<feature type="compositionally biased region" description="Polar residues" evidence="14">
    <location>
        <begin position="861"/>
        <end position="885"/>
    </location>
</feature>
<dbReference type="InterPro" id="IPR000387">
    <property type="entry name" value="Tyr_Pase_dom"/>
</dbReference>
<dbReference type="Proteomes" id="UP001186944">
    <property type="component" value="Unassembled WGS sequence"/>
</dbReference>
<feature type="domain" description="Tyrosine specific protein phosphatases" evidence="15">
    <location>
        <begin position="381"/>
        <end position="425"/>
    </location>
</feature>
<dbReference type="InterPro" id="IPR000306">
    <property type="entry name" value="Znf_FYVE"/>
</dbReference>
<dbReference type="InterPro" id="IPR046978">
    <property type="entry name" value="MTMR4_FYVE"/>
</dbReference>
<dbReference type="InterPro" id="IPR003595">
    <property type="entry name" value="Tyr_Pase_cat"/>
</dbReference>
<feature type="active site" description="Phosphocysteine intermediate" evidence="11">
    <location>
        <position position="412"/>
    </location>
</feature>
<feature type="compositionally biased region" description="Polar residues" evidence="14">
    <location>
        <begin position="758"/>
        <end position="772"/>
    </location>
</feature>
<dbReference type="CDD" id="cd15733">
    <property type="entry name" value="FYVE_MTMR4"/>
    <property type="match status" value="1"/>
</dbReference>
<dbReference type="InterPro" id="IPR013083">
    <property type="entry name" value="Znf_RING/FYVE/PHD"/>
</dbReference>
<evidence type="ECO:0000256" key="3">
    <source>
        <dbReference type="ARBA" id="ARBA00012903"/>
    </source>
</evidence>
<evidence type="ECO:0000256" key="13">
    <source>
        <dbReference type="PROSITE-ProRule" id="PRU00091"/>
    </source>
</evidence>
<dbReference type="CDD" id="cd14533">
    <property type="entry name" value="PTP-MTMR3-like"/>
    <property type="match status" value="1"/>
</dbReference>
<dbReference type="PANTHER" id="PTHR10807:SF75">
    <property type="entry name" value="PHOSPHATIDYLINOSITOL-3-PHOSPHATE PHOSPHATASE"/>
    <property type="match status" value="1"/>
</dbReference>
<feature type="region of interest" description="Disordered" evidence="14">
    <location>
        <begin position="282"/>
        <end position="304"/>
    </location>
</feature>
<dbReference type="EMBL" id="VSWD01000013">
    <property type="protein sequence ID" value="KAK3083958.1"/>
    <property type="molecule type" value="Genomic_DNA"/>
</dbReference>
<dbReference type="InterPro" id="IPR011011">
    <property type="entry name" value="Znf_FYVE_PHD"/>
</dbReference>
<dbReference type="SUPFAM" id="SSF50729">
    <property type="entry name" value="PH domain-like"/>
    <property type="match status" value="1"/>
</dbReference>
<dbReference type="SMART" id="SM00404">
    <property type="entry name" value="PTPc_motif"/>
    <property type="match status" value="1"/>
</dbReference>
<reference evidence="18" key="1">
    <citation type="submission" date="2019-08" db="EMBL/GenBank/DDBJ databases">
        <title>The improved chromosome-level genome for the pearl oyster Pinctada fucata martensii using PacBio sequencing and Hi-C.</title>
        <authorList>
            <person name="Zheng Z."/>
        </authorList>
    </citation>
    <scope>NUCLEOTIDE SEQUENCE</scope>
    <source>
        <strain evidence="18">ZZ-2019</strain>
        <tissue evidence="18">Adductor muscle</tissue>
    </source>
</reference>
<feature type="compositionally biased region" description="Low complexity" evidence="14">
    <location>
        <begin position="809"/>
        <end position="818"/>
    </location>
</feature>
<dbReference type="PROSITE" id="PS50056">
    <property type="entry name" value="TYR_PHOSPHATASE_2"/>
    <property type="match status" value="1"/>
</dbReference>
<evidence type="ECO:0000256" key="2">
    <source>
        <dbReference type="ARBA" id="ARBA00007471"/>
    </source>
</evidence>
<evidence type="ECO:0000259" key="16">
    <source>
        <dbReference type="PROSITE" id="PS50178"/>
    </source>
</evidence>
<evidence type="ECO:0000256" key="7">
    <source>
        <dbReference type="ARBA" id="ARBA00022833"/>
    </source>
</evidence>
<dbReference type="Pfam" id="PF01363">
    <property type="entry name" value="FYVE"/>
    <property type="match status" value="1"/>
</dbReference>
<evidence type="ECO:0000256" key="14">
    <source>
        <dbReference type="SAM" id="MobiDB-lite"/>
    </source>
</evidence>
<dbReference type="InterPro" id="IPR010569">
    <property type="entry name" value="Myotubularin-like_Pase_dom"/>
</dbReference>
<feature type="domain" description="Myotubularin phosphatase" evidence="17">
    <location>
        <begin position="164"/>
        <end position="576"/>
    </location>
</feature>
<comment type="similarity">
    <text evidence="2">Belongs to the protein-tyrosine phosphatase family. Non-receptor class myotubularin subfamily.</text>
</comment>
<evidence type="ECO:0000256" key="4">
    <source>
        <dbReference type="ARBA" id="ARBA00022723"/>
    </source>
</evidence>
<dbReference type="GO" id="GO:0046856">
    <property type="term" value="P:phosphatidylinositol dephosphorylation"/>
    <property type="evidence" value="ECO:0007669"/>
    <property type="project" value="TreeGrafter"/>
</dbReference>
<dbReference type="GO" id="GO:0005737">
    <property type="term" value="C:cytoplasm"/>
    <property type="evidence" value="ECO:0007669"/>
    <property type="project" value="TreeGrafter"/>
</dbReference>
<feature type="binding site" evidence="12">
    <location>
        <begin position="412"/>
        <end position="418"/>
    </location>
    <ligand>
        <name>substrate</name>
    </ligand>
</feature>
<feature type="binding site" evidence="12">
    <location>
        <begin position="350"/>
        <end position="351"/>
    </location>
    <ligand>
        <name>substrate</name>
    </ligand>
</feature>
<dbReference type="InterPro" id="IPR030564">
    <property type="entry name" value="Myotubularin"/>
</dbReference>
<dbReference type="AlphaFoldDB" id="A0AA88XGA3"/>
<evidence type="ECO:0000256" key="10">
    <source>
        <dbReference type="ARBA" id="ARBA00032571"/>
    </source>
</evidence>
<feature type="compositionally biased region" description="Low complexity" evidence="14">
    <location>
        <begin position="282"/>
        <end position="297"/>
    </location>
</feature>
<evidence type="ECO:0000256" key="8">
    <source>
        <dbReference type="ARBA" id="ARBA00023098"/>
    </source>
</evidence>
<dbReference type="GO" id="GO:0019903">
    <property type="term" value="F:protein phosphatase binding"/>
    <property type="evidence" value="ECO:0007669"/>
    <property type="project" value="TreeGrafter"/>
</dbReference>
<comment type="subcellular location">
    <subcellularLocation>
        <location evidence="1">Endomembrane system</location>
        <topology evidence="1">Peripheral membrane protein</topology>
    </subcellularLocation>
</comment>
<dbReference type="GO" id="GO:0010506">
    <property type="term" value="P:regulation of autophagy"/>
    <property type="evidence" value="ECO:0007669"/>
    <property type="project" value="TreeGrafter"/>
</dbReference>
<evidence type="ECO:0000256" key="1">
    <source>
        <dbReference type="ARBA" id="ARBA00004184"/>
    </source>
</evidence>
<feature type="region of interest" description="Disordered" evidence="14">
    <location>
        <begin position="861"/>
        <end position="899"/>
    </location>
</feature>
<dbReference type="GO" id="GO:0016020">
    <property type="term" value="C:membrane"/>
    <property type="evidence" value="ECO:0007669"/>
    <property type="project" value="TreeGrafter"/>
</dbReference>
<gene>
    <name evidence="18" type="ORF">FSP39_006006</name>
</gene>
<evidence type="ECO:0000259" key="17">
    <source>
        <dbReference type="PROSITE" id="PS51339"/>
    </source>
</evidence>
<evidence type="ECO:0000256" key="6">
    <source>
        <dbReference type="ARBA" id="ARBA00022801"/>
    </source>
</evidence>
<feature type="region of interest" description="Disordered" evidence="14">
    <location>
        <begin position="624"/>
        <end position="676"/>
    </location>
</feature>
<dbReference type="InterPro" id="IPR017455">
    <property type="entry name" value="Znf_FYVE-rel"/>
</dbReference>
<evidence type="ECO:0000313" key="18">
    <source>
        <dbReference type="EMBL" id="KAK3083958.1"/>
    </source>
</evidence>
<dbReference type="Pfam" id="PF06602">
    <property type="entry name" value="Myotub-related"/>
    <property type="match status" value="1"/>
</dbReference>
<dbReference type="PROSITE" id="PS51339">
    <property type="entry name" value="PPASE_MYOTUBULARIN"/>
    <property type="match status" value="1"/>
</dbReference>
<keyword evidence="9" id="KW-0472">Membrane</keyword>
<sequence length="1095" mass="122161">MYFLHTQAYADEPASLECINKSDLFPKKTLVSEDASLQVPFPLLSGEAVEYLGRTSDGVIALSNFRLLTRCKDSFVNLPLGLVELVESRDIFYLHITCKDATVVRCSFTNNDSCQDWYKRISAKVAPHKQLNEFFAFPFYAWSLDKDTNPSDHDSCYQLCQRDDNVKYSFGKEVDRLKFDLKSTKAWRITYINEEFGVSPTYPKNHIVPSAISDEDLKSSASFRALRRFPSVVWRDQRNGAVLVRCSQPELGWFNWRNTEDEKLLAAVSEACNSNPGTYHKLSSLSEDSASSSESSSQNGDITDDRTQKKMFIMDCRSYGAAFANRVKGGGVECPEYYPSCEIQFMNLANIHTIRKSFIALRTLCSGGMDQASWLSALEKSNWLTFLGSILKSASIAVSAIDKEGRPVLVHCSDGWDRTSQIISLSELMLDPYYRTIEGFQVLVEREWLDFGHKFGDRCGNSINIDDVNERSPVFLQWLDCVFQLIKQFPCAFQFNEAYLIKLVQHTYSHLFGTFLCNSTQERLRAELEKHTASVWSLLHPSNKQFHNNLYSPTLEQQVLYPQSHVRSLVLWESVYLSNNSSSTSCEDPQQSPEKLQNGLETEQAGGNLQKTRSCENLLLASQEQVNAPGRRRSDPNIALDTFDPSALVKDGDKNSSINNIPAGSHKDASVQDSDSNDEKCVAVNGASNEACDENHVSDKCRTSCNGEIEVFQNGDSSEVEDSSNGVLQKVLSVKHSQHMCNGISKSGSSIHSDRTFKGNSSEHLVESSTDTVTEDDNHSSQKTAENGSRENGLVEKSPVAKFKTLENSSSISTSTSDISSSHVNIEHNMENLLKLKNMLYISPLQSYSVKGGSTGIRNSVQTKSGSYSPTMLYPTPNSSQTPNSTCPPTPGTDYRSSDTPIQQKLSGIGRHLDVDGLTTFTDPVQQRVLQIQRDYNHQIQLLKNHLAAANAALLQHASACSGGGRCVLDTDHFFPFLEMNANGDLHSIGSNAASDVSWEQVDESDAKLVRWVPDHAVTHCAECDQIFNIVIRKHHCRNCGNIFCHNCTDFYVPLPHQNLMSPERVCRKCYNLLPKPPYENGLIDERPLAAAASN</sequence>
<dbReference type="InterPro" id="IPR029021">
    <property type="entry name" value="Prot-tyrosine_phosphatase-like"/>
</dbReference>
<dbReference type="SUPFAM" id="SSF52799">
    <property type="entry name" value="(Phosphotyrosine protein) phosphatases II"/>
    <property type="match status" value="1"/>
</dbReference>
<dbReference type="PANTHER" id="PTHR10807">
    <property type="entry name" value="MYOTUBULARIN-RELATED"/>
    <property type="match status" value="1"/>
</dbReference>
<dbReference type="GO" id="GO:0052629">
    <property type="term" value="F:phosphatidylinositol-3,5-bisphosphate 3-phosphatase activity"/>
    <property type="evidence" value="ECO:0007669"/>
    <property type="project" value="UniProtKB-EC"/>
</dbReference>
<comment type="caution">
    <text evidence="18">The sequence shown here is derived from an EMBL/GenBank/DDBJ whole genome shotgun (WGS) entry which is preliminary data.</text>
</comment>